<dbReference type="GO" id="GO:0005874">
    <property type="term" value="C:microtubule"/>
    <property type="evidence" value="ECO:0007669"/>
    <property type="project" value="UniProtKB-KW"/>
</dbReference>
<keyword evidence="5 6" id="KW-0505">Motor protein</keyword>
<evidence type="ECO:0000256" key="4">
    <source>
        <dbReference type="ARBA" id="ARBA00023054"/>
    </source>
</evidence>
<dbReference type="GeneID" id="25565143"/>
<keyword evidence="3 6" id="KW-0067">ATP-binding</keyword>
<dbReference type="SUPFAM" id="SSF52540">
    <property type="entry name" value="P-loop containing nucleoside triphosphate hydrolases"/>
    <property type="match status" value="1"/>
</dbReference>
<dbReference type="GO" id="GO:0007018">
    <property type="term" value="P:microtubule-based movement"/>
    <property type="evidence" value="ECO:0007669"/>
    <property type="project" value="InterPro"/>
</dbReference>
<proteinExistence type="inferred from homology"/>
<dbReference type="eggNOG" id="KOG0242">
    <property type="taxonomic scope" value="Eukaryota"/>
</dbReference>
<dbReference type="PROSITE" id="PS00411">
    <property type="entry name" value="KINESIN_MOTOR_1"/>
    <property type="match status" value="1"/>
</dbReference>
<dbReference type="Pfam" id="PF00225">
    <property type="entry name" value="Kinesin"/>
    <property type="match status" value="1"/>
</dbReference>
<keyword evidence="2 6" id="KW-0547">Nucleotide-binding</keyword>
<accession>A0A0L0DD76</accession>
<dbReference type="GO" id="GO:0003777">
    <property type="term" value="F:microtubule motor activity"/>
    <property type="evidence" value="ECO:0007669"/>
    <property type="project" value="InterPro"/>
</dbReference>
<evidence type="ECO:0000313" key="11">
    <source>
        <dbReference type="EMBL" id="KNC50056.1"/>
    </source>
</evidence>
<evidence type="ECO:0000256" key="3">
    <source>
        <dbReference type="ARBA" id="ARBA00022840"/>
    </source>
</evidence>
<dbReference type="InterPro" id="IPR019821">
    <property type="entry name" value="Kinesin_motor_CS"/>
</dbReference>
<feature type="region of interest" description="Disordered" evidence="8">
    <location>
        <begin position="36"/>
        <end position="58"/>
    </location>
</feature>
<keyword evidence="9" id="KW-1133">Transmembrane helix</keyword>
<dbReference type="RefSeq" id="XP_013757221.1">
    <property type="nucleotide sequence ID" value="XM_013901767.1"/>
</dbReference>
<feature type="binding site" evidence="6">
    <location>
        <begin position="159"/>
        <end position="166"/>
    </location>
    <ligand>
        <name>ATP</name>
        <dbReference type="ChEBI" id="CHEBI:30616"/>
    </ligand>
</feature>
<dbReference type="PROSITE" id="PS50067">
    <property type="entry name" value="KINESIN_MOTOR_2"/>
    <property type="match status" value="1"/>
</dbReference>
<dbReference type="AlphaFoldDB" id="A0A0L0DD76"/>
<name>A0A0L0DD76_THETB</name>
<dbReference type="GO" id="GO:0005524">
    <property type="term" value="F:ATP binding"/>
    <property type="evidence" value="ECO:0007669"/>
    <property type="project" value="UniProtKB-UniRule"/>
</dbReference>
<evidence type="ECO:0000256" key="8">
    <source>
        <dbReference type="SAM" id="MobiDB-lite"/>
    </source>
</evidence>
<keyword evidence="9" id="KW-0472">Membrane</keyword>
<dbReference type="PANTHER" id="PTHR47968:SF13">
    <property type="entry name" value="KINESIN-LIKE PROTEIN KIF19 ISOFORM X1"/>
    <property type="match status" value="1"/>
</dbReference>
<dbReference type="PANTHER" id="PTHR47968">
    <property type="entry name" value="CENTROMERE PROTEIN E"/>
    <property type="match status" value="1"/>
</dbReference>
<keyword evidence="9" id="KW-0812">Transmembrane</keyword>
<evidence type="ECO:0000256" key="2">
    <source>
        <dbReference type="ARBA" id="ARBA00022741"/>
    </source>
</evidence>
<evidence type="ECO:0000256" key="1">
    <source>
        <dbReference type="ARBA" id="ARBA00022701"/>
    </source>
</evidence>
<comment type="similarity">
    <text evidence="6 7">Belongs to the TRAFAC class myosin-kinesin ATPase superfamily. Kinesin family.</text>
</comment>
<evidence type="ECO:0000256" key="7">
    <source>
        <dbReference type="RuleBase" id="RU000394"/>
    </source>
</evidence>
<dbReference type="SMART" id="SM00129">
    <property type="entry name" value="KISc"/>
    <property type="match status" value="1"/>
</dbReference>
<feature type="region of interest" description="Disordered" evidence="8">
    <location>
        <begin position="648"/>
        <end position="675"/>
    </location>
</feature>
<keyword evidence="12" id="KW-1185">Reference proteome</keyword>
<dbReference type="InterPro" id="IPR027640">
    <property type="entry name" value="Kinesin-like_fam"/>
</dbReference>
<evidence type="ECO:0000256" key="6">
    <source>
        <dbReference type="PROSITE-ProRule" id="PRU00283"/>
    </source>
</evidence>
<dbReference type="PRINTS" id="PR00380">
    <property type="entry name" value="KINESINHEAVY"/>
</dbReference>
<keyword evidence="1 7" id="KW-0493">Microtubule</keyword>
<feature type="domain" description="Kinesin motor" evidence="10">
    <location>
        <begin position="66"/>
        <end position="388"/>
    </location>
</feature>
<dbReference type="InterPro" id="IPR001752">
    <property type="entry name" value="Kinesin_motor_dom"/>
</dbReference>
<evidence type="ECO:0000259" key="10">
    <source>
        <dbReference type="PROSITE" id="PS50067"/>
    </source>
</evidence>
<sequence>MSTTGGVALFVNLLLSVLSFSLFLFTLVQSMSRMPRYRAPQRKARRNEDYRPSTAPATLKARPGNNITVAVRVRPPTRRESAAYGSVVKVHPPDSLVFDGVEADRAGVPAHVRGAARNKAYTFDAVFGDNTGTAEVFAMTLPLLDDVLAGVNACVFAYGATGAGKTYTMAGTPSEPGVMVRMVEHLLQRMAVADEAYELSISYLEIYNEKIFDLLVPSSGPLPLRADGKGGVTVAGMSSHNPRTIDQVMQLLDHGNANRTQAPTDVNATSSRSHALFEITVTSPRHVGKMTLIDLAGSERASKTNNRGVRLREGAKINRSLLALGGCIRALCDGSSHVPFRNSKLTRMLADSLGGSSRTVVLACVAPTASSYEDTFNTLHYCERMKKVRKRKAVSNARNLAPADVIAALRAEIAELKAAGPSRSRQRDASRLDAFRAQIAAQAPANLDSPMLPPHMRRIVSTAAAELASPSKRDLVKMAAANVQLKLEITKLRAVVHAGQPRSPSASPAALTASLLNSPSPVRLSSATRSAVVPGAGVQFAASPSMVRLASASPSASGDGDDESDESTLALRERPFTSAGVTTAAGRDASDGTAGLALADLSATSLSPIDKRGSVLVVNTPRMTPPPRKRRVIARKRIGRRKVVTRPVDDNKENSPMTSLEALANWQPPRKPRMARVGQAARARGGVWK</sequence>
<feature type="compositionally biased region" description="Basic residues" evidence="8">
    <location>
        <begin position="36"/>
        <end position="45"/>
    </location>
</feature>
<feature type="transmembrane region" description="Helical" evidence="9">
    <location>
        <begin position="6"/>
        <end position="28"/>
    </location>
</feature>
<dbReference type="OrthoDB" id="3176171at2759"/>
<dbReference type="InterPro" id="IPR027417">
    <property type="entry name" value="P-loop_NTPase"/>
</dbReference>
<keyword evidence="4" id="KW-0175">Coiled coil</keyword>
<evidence type="ECO:0000313" key="12">
    <source>
        <dbReference type="Proteomes" id="UP000054408"/>
    </source>
</evidence>
<dbReference type="GO" id="GO:0008017">
    <property type="term" value="F:microtubule binding"/>
    <property type="evidence" value="ECO:0007669"/>
    <property type="project" value="InterPro"/>
</dbReference>
<dbReference type="EMBL" id="GL349459">
    <property type="protein sequence ID" value="KNC50056.1"/>
    <property type="molecule type" value="Genomic_DNA"/>
</dbReference>
<protein>
    <recommendedName>
        <fullName evidence="7">Kinesin-like protein</fullName>
    </recommendedName>
</protein>
<dbReference type="InterPro" id="IPR036961">
    <property type="entry name" value="Kinesin_motor_dom_sf"/>
</dbReference>
<organism evidence="11 12">
    <name type="scientific">Thecamonas trahens ATCC 50062</name>
    <dbReference type="NCBI Taxonomy" id="461836"/>
    <lineage>
        <taxon>Eukaryota</taxon>
        <taxon>Apusozoa</taxon>
        <taxon>Apusomonadida</taxon>
        <taxon>Apusomonadidae</taxon>
        <taxon>Thecamonas</taxon>
    </lineage>
</organism>
<dbReference type="Proteomes" id="UP000054408">
    <property type="component" value="Unassembled WGS sequence"/>
</dbReference>
<dbReference type="Gene3D" id="3.40.850.10">
    <property type="entry name" value="Kinesin motor domain"/>
    <property type="match status" value="1"/>
</dbReference>
<dbReference type="STRING" id="461836.A0A0L0DD76"/>
<evidence type="ECO:0000256" key="9">
    <source>
        <dbReference type="SAM" id="Phobius"/>
    </source>
</evidence>
<gene>
    <name evidence="11" type="ORF">AMSG_05819</name>
</gene>
<evidence type="ECO:0000256" key="5">
    <source>
        <dbReference type="ARBA" id="ARBA00023175"/>
    </source>
</evidence>
<reference evidence="11 12" key="1">
    <citation type="submission" date="2010-05" db="EMBL/GenBank/DDBJ databases">
        <title>The Genome Sequence of Thecamonas trahens ATCC 50062.</title>
        <authorList>
            <consortium name="The Broad Institute Genome Sequencing Platform"/>
            <person name="Russ C."/>
            <person name="Cuomo C."/>
            <person name="Shea T."/>
            <person name="Young S.K."/>
            <person name="Zeng Q."/>
            <person name="Koehrsen M."/>
            <person name="Haas B."/>
            <person name="Borodovsky M."/>
            <person name="Guigo R."/>
            <person name="Alvarado L."/>
            <person name="Berlin A."/>
            <person name="Bochicchio J."/>
            <person name="Borenstein D."/>
            <person name="Chapman S."/>
            <person name="Chen Z."/>
            <person name="Freedman E."/>
            <person name="Gellesch M."/>
            <person name="Goldberg J."/>
            <person name="Griggs A."/>
            <person name="Gujja S."/>
            <person name="Heilman E."/>
            <person name="Heiman D."/>
            <person name="Hepburn T."/>
            <person name="Howarth C."/>
            <person name="Jen D."/>
            <person name="Larson L."/>
            <person name="Mehta T."/>
            <person name="Park D."/>
            <person name="Pearson M."/>
            <person name="Roberts A."/>
            <person name="Saif S."/>
            <person name="Shenoy N."/>
            <person name="Sisk P."/>
            <person name="Stolte C."/>
            <person name="Sykes S."/>
            <person name="Thomson T."/>
            <person name="Walk T."/>
            <person name="White J."/>
            <person name="Yandava C."/>
            <person name="Burger G."/>
            <person name="Gray M.W."/>
            <person name="Holland P.W.H."/>
            <person name="King N."/>
            <person name="Lang F.B.F."/>
            <person name="Roger A.J."/>
            <person name="Ruiz-Trillo I."/>
            <person name="Lander E."/>
            <person name="Nusbaum C."/>
        </authorList>
    </citation>
    <scope>NUCLEOTIDE SEQUENCE [LARGE SCALE GENOMIC DNA]</scope>
    <source>
        <strain evidence="11 12">ATCC 50062</strain>
    </source>
</reference>